<evidence type="ECO:0000256" key="6">
    <source>
        <dbReference type="ARBA" id="ARBA00022692"/>
    </source>
</evidence>
<evidence type="ECO:0000256" key="9">
    <source>
        <dbReference type="ARBA" id="ARBA00023012"/>
    </source>
</evidence>
<sequence length="489" mass="54860">MSRGNVFASYTFRFTFAYITGLSFAVFVLLAVVYAFFSYSYSQDVHSTISKELEGVQLSFEEGGVAGVERFFNSTLQRGHFTQYFYMLTDENHNKLAGNLDAWPEYTRYRGGWLSFEFDILQGDDYEINLLKPKVGAQMGAGNRRDFVGRSLTMANGYHILVARHYSDVINTIELVIGILVRGMLVTIVLGTIAGALISRAWLRRVEQINDSMVNIMMGDMNQRIAIDGRSSNDIQRLSINFNEMLDQLQESMEGVRRVSDNIAHDLRTPLTRLRNKLESFGDKVGVEHESEMQGLISEADSLLNTFSALLRITRIESAKQRESFAQIDAAMILADVVEFYEPLADEKHQTISFDADFRPIIFGDRDMLFQTWVNLVDNAIKYTPEGGAIKVSIRKGEGELAGRACRYATILVEDDGPGIPEDEREKAFKRFYRVEASRGLAPGNGLGLSLIAAVVSLHRGSIALEDSAPGLRVRLNLPLYDRRSSANS</sequence>
<dbReference type="InterPro" id="IPR036890">
    <property type="entry name" value="HATPase_C_sf"/>
</dbReference>
<reference evidence="14 15" key="1">
    <citation type="submission" date="2018-11" db="EMBL/GenBank/DDBJ databases">
        <title>Genomic Encyclopedia of Type Strains, Phase IV (KMG-IV): sequencing the most valuable type-strain genomes for metagenomic binning, comparative biology and taxonomic classification.</title>
        <authorList>
            <person name="Goeker M."/>
        </authorList>
    </citation>
    <scope>NUCLEOTIDE SEQUENCE [LARGE SCALE GENOMIC DNA]</scope>
    <source>
        <strain evidence="14 15">DSM 100316</strain>
    </source>
</reference>
<evidence type="ECO:0000256" key="3">
    <source>
        <dbReference type="ARBA" id="ARBA00012438"/>
    </source>
</evidence>
<dbReference type="SMART" id="SM00388">
    <property type="entry name" value="HisKA"/>
    <property type="match status" value="1"/>
</dbReference>
<dbReference type="PROSITE" id="PS50885">
    <property type="entry name" value="HAMP"/>
    <property type="match status" value="1"/>
</dbReference>
<proteinExistence type="predicted"/>
<dbReference type="PRINTS" id="PR00344">
    <property type="entry name" value="BCTRLSENSOR"/>
</dbReference>
<gene>
    <name evidence="14" type="ORF">EDC56_0776</name>
</gene>
<dbReference type="Pfam" id="PF02518">
    <property type="entry name" value="HATPase_c"/>
    <property type="match status" value="1"/>
</dbReference>
<keyword evidence="4" id="KW-0597">Phosphoprotein</keyword>
<comment type="caution">
    <text evidence="14">The sequence shown here is derived from an EMBL/GenBank/DDBJ whole genome shotgun (WGS) entry which is preliminary data.</text>
</comment>
<dbReference type="PANTHER" id="PTHR45436:SF8">
    <property type="entry name" value="HISTIDINE KINASE"/>
    <property type="match status" value="1"/>
</dbReference>
<dbReference type="GO" id="GO:0005886">
    <property type="term" value="C:plasma membrane"/>
    <property type="evidence" value="ECO:0007669"/>
    <property type="project" value="TreeGrafter"/>
</dbReference>
<keyword evidence="7 14" id="KW-0418">Kinase</keyword>
<evidence type="ECO:0000313" key="15">
    <source>
        <dbReference type="Proteomes" id="UP000275394"/>
    </source>
</evidence>
<dbReference type="InterPro" id="IPR036097">
    <property type="entry name" value="HisK_dim/P_sf"/>
</dbReference>
<evidence type="ECO:0000256" key="11">
    <source>
        <dbReference type="SAM" id="Phobius"/>
    </source>
</evidence>
<keyword evidence="8 11" id="KW-1133">Transmembrane helix</keyword>
<evidence type="ECO:0000256" key="5">
    <source>
        <dbReference type="ARBA" id="ARBA00022679"/>
    </source>
</evidence>
<dbReference type="SUPFAM" id="SSF47384">
    <property type="entry name" value="Homodimeric domain of signal transducing histidine kinase"/>
    <property type="match status" value="1"/>
</dbReference>
<feature type="transmembrane region" description="Helical" evidence="11">
    <location>
        <begin position="175"/>
        <end position="198"/>
    </location>
</feature>
<dbReference type="InterPro" id="IPR003594">
    <property type="entry name" value="HATPase_dom"/>
</dbReference>
<evidence type="ECO:0000256" key="8">
    <source>
        <dbReference type="ARBA" id="ARBA00022989"/>
    </source>
</evidence>
<evidence type="ECO:0000256" key="4">
    <source>
        <dbReference type="ARBA" id="ARBA00022553"/>
    </source>
</evidence>
<dbReference type="PROSITE" id="PS50109">
    <property type="entry name" value="HIS_KIN"/>
    <property type="match status" value="1"/>
</dbReference>
<dbReference type="PANTHER" id="PTHR45436">
    <property type="entry name" value="SENSOR HISTIDINE KINASE YKOH"/>
    <property type="match status" value="1"/>
</dbReference>
<keyword evidence="10 11" id="KW-0472">Membrane</keyword>
<feature type="domain" description="Histidine kinase" evidence="12">
    <location>
        <begin position="262"/>
        <end position="482"/>
    </location>
</feature>
<dbReference type="SUPFAM" id="SSF55874">
    <property type="entry name" value="ATPase domain of HSP90 chaperone/DNA topoisomerase II/histidine kinase"/>
    <property type="match status" value="1"/>
</dbReference>
<dbReference type="InterPro" id="IPR004358">
    <property type="entry name" value="Sig_transdc_His_kin-like_C"/>
</dbReference>
<name>A0A3N2DZE5_9GAMM</name>
<evidence type="ECO:0000259" key="13">
    <source>
        <dbReference type="PROSITE" id="PS50885"/>
    </source>
</evidence>
<dbReference type="CDD" id="cd00082">
    <property type="entry name" value="HisKA"/>
    <property type="match status" value="1"/>
</dbReference>
<dbReference type="AlphaFoldDB" id="A0A3N2DZE5"/>
<feature type="domain" description="HAMP" evidence="13">
    <location>
        <begin position="200"/>
        <end position="254"/>
    </location>
</feature>
<dbReference type="InterPro" id="IPR003660">
    <property type="entry name" value="HAMP_dom"/>
</dbReference>
<dbReference type="CDD" id="cd06225">
    <property type="entry name" value="HAMP"/>
    <property type="match status" value="1"/>
</dbReference>
<dbReference type="GO" id="GO:0000155">
    <property type="term" value="F:phosphorelay sensor kinase activity"/>
    <property type="evidence" value="ECO:0007669"/>
    <property type="project" value="InterPro"/>
</dbReference>
<protein>
    <recommendedName>
        <fullName evidence="3">histidine kinase</fullName>
        <ecNumber evidence="3">2.7.13.3</ecNumber>
    </recommendedName>
</protein>
<organism evidence="14 15">
    <name type="scientific">Sinobacterium caligoides</name>
    <dbReference type="NCBI Taxonomy" id="933926"/>
    <lineage>
        <taxon>Bacteria</taxon>
        <taxon>Pseudomonadati</taxon>
        <taxon>Pseudomonadota</taxon>
        <taxon>Gammaproteobacteria</taxon>
        <taxon>Cellvibrionales</taxon>
        <taxon>Spongiibacteraceae</taxon>
        <taxon>Sinobacterium</taxon>
    </lineage>
</organism>
<feature type="transmembrane region" description="Helical" evidence="11">
    <location>
        <begin position="12"/>
        <end position="37"/>
    </location>
</feature>
<keyword evidence="15" id="KW-1185">Reference proteome</keyword>
<keyword evidence="5" id="KW-0808">Transferase</keyword>
<dbReference type="InterPro" id="IPR005467">
    <property type="entry name" value="His_kinase_dom"/>
</dbReference>
<accession>A0A3N2DZE5</accession>
<dbReference type="OrthoDB" id="9809766at2"/>
<dbReference type="Gene3D" id="6.10.340.10">
    <property type="match status" value="1"/>
</dbReference>
<dbReference type="Pfam" id="PF00512">
    <property type="entry name" value="HisKA"/>
    <property type="match status" value="1"/>
</dbReference>
<comment type="catalytic activity">
    <reaction evidence="1">
        <text>ATP + protein L-histidine = ADP + protein N-phospho-L-histidine.</text>
        <dbReference type="EC" id="2.7.13.3"/>
    </reaction>
</comment>
<evidence type="ECO:0000313" key="14">
    <source>
        <dbReference type="EMBL" id="ROS05246.1"/>
    </source>
</evidence>
<dbReference type="Proteomes" id="UP000275394">
    <property type="component" value="Unassembled WGS sequence"/>
</dbReference>
<dbReference type="Pfam" id="PF00672">
    <property type="entry name" value="HAMP"/>
    <property type="match status" value="1"/>
</dbReference>
<evidence type="ECO:0000256" key="7">
    <source>
        <dbReference type="ARBA" id="ARBA00022777"/>
    </source>
</evidence>
<comment type="subcellular location">
    <subcellularLocation>
        <location evidence="2">Membrane</location>
    </subcellularLocation>
</comment>
<keyword evidence="6 11" id="KW-0812">Transmembrane</keyword>
<evidence type="ECO:0000256" key="1">
    <source>
        <dbReference type="ARBA" id="ARBA00000085"/>
    </source>
</evidence>
<evidence type="ECO:0000256" key="2">
    <source>
        <dbReference type="ARBA" id="ARBA00004370"/>
    </source>
</evidence>
<dbReference type="Gene3D" id="1.10.287.130">
    <property type="match status" value="1"/>
</dbReference>
<dbReference type="SMART" id="SM00304">
    <property type="entry name" value="HAMP"/>
    <property type="match status" value="1"/>
</dbReference>
<dbReference type="InterPro" id="IPR050428">
    <property type="entry name" value="TCS_sensor_his_kinase"/>
</dbReference>
<keyword evidence="9" id="KW-0902">Two-component regulatory system</keyword>
<dbReference type="RefSeq" id="WP_123711170.1">
    <property type="nucleotide sequence ID" value="NZ_RKHR01000003.1"/>
</dbReference>
<evidence type="ECO:0000259" key="12">
    <source>
        <dbReference type="PROSITE" id="PS50109"/>
    </source>
</evidence>
<dbReference type="Gene3D" id="3.30.565.10">
    <property type="entry name" value="Histidine kinase-like ATPase, C-terminal domain"/>
    <property type="match status" value="1"/>
</dbReference>
<evidence type="ECO:0000256" key="10">
    <source>
        <dbReference type="ARBA" id="ARBA00023136"/>
    </source>
</evidence>
<dbReference type="SMART" id="SM00387">
    <property type="entry name" value="HATPase_c"/>
    <property type="match status" value="1"/>
</dbReference>
<dbReference type="EMBL" id="RKHR01000003">
    <property type="protein sequence ID" value="ROS05246.1"/>
    <property type="molecule type" value="Genomic_DNA"/>
</dbReference>
<dbReference type="InterPro" id="IPR003661">
    <property type="entry name" value="HisK_dim/P_dom"/>
</dbReference>
<dbReference type="EC" id="2.7.13.3" evidence="3"/>